<reference evidence="1 2" key="1">
    <citation type="submission" date="2024-04" db="EMBL/GenBank/DDBJ databases">
        <title>Tritrichomonas musculus Genome.</title>
        <authorList>
            <person name="Alves-Ferreira E."/>
            <person name="Grigg M."/>
            <person name="Lorenzi H."/>
            <person name="Galac M."/>
        </authorList>
    </citation>
    <scope>NUCLEOTIDE SEQUENCE [LARGE SCALE GENOMIC DNA]</scope>
    <source>
        <strain evidence="1 2">EAF2021</strain>
    </source>
</reference>
<dbReference type="InterPro" id="IPR036397">
    <property type="entry name" value="RNaseH_sf"/>
</dbReference>
<dbReference type="Gene3D" id="3.30.420.10">
    <property type="entry name" value="Ribonuclease H-like superfamily/Ribonuclease H"/>
    <property type="match status" value="1"/>
</dbReference>
<comment type="caution">
    <text evidence="1">The sequence shown here is derived from an EMBL/GenBank/DDBJ whole genome shotgun (WGS) entry which is preliminary data.</text>
</comment>
<gene>
    <name evidence="1" type="ORF">M9Y10_013598</name>
</gene>
<dbReference type="Proteomes" id="UP001470230">
    <property type="component" value="Unassembled WGS sequence"/>
</dbReference>
<evidence type="ECO:0000313" key="1">
    <source>
        <dbReference type="EMBL" id="KAK8895714.1"/>
    </source>
</evidence>
<evidence type="ECO:0000313" key="2">
    <source>
        <dbReference type="Proteomes" id="UP001470230"/>
    </source>
</evidence>
<dbReference type="InterPro" id="IPR012337">
    <property type="entry name" value="RNaseH-like_sf"/>
</dbReference>
<keyword evidence="2" id="KW-1185">Reference proteome</keyword>
<dbReference type="EMBL" id="JAPFFF010000002">
    <property type="protein sequence ID" value="KAK8895714.1"/>
    <property type="molecule type" value="Genomic_DNA"/>
</dbReference>
<dbReference type="SUPFAM" id="SSF53098">
    <property type="entry name" value="Ribonuclease H-like"/>
    <property type="match status" value="1"/>
</dbReference>
<proteinExistence type="predicted"/>
<feature type="non-terminal residue" evidence="1">
    <location>
        <position position="518"/>
    </location>
</feature>
<protein>
    <recommendedName>
        <fullName evidence="3">DNA-directed DNA polymerase</fullName>
    </recommendedName>
</protein>
<accession>A0ABR2KX73</accession>
<name>A0ABR2KX73_9EUKA</name>
<sequence length="518" mass="61143">MIRCILGEITVEQYSSDCDPNLIGWDYVPVRFEVKFVKMTKNEKTGKIDFIENIDGEEFVIESVDDFRGSPDGGFFPYINLIKSLDLSRYQIYNSIDKKNYRDNCFVHACVKSGVFNDEELYKLRSMMLTRNIPNKKIREIATLMKCHFVVYKFDDTKDSRHQKRDSVDTRKNSKVVSDRVVQLLIYKDHFMIDMNEKVPITKYYIKHKDELDSKFSDMDPKQRQLINNSKGDTDEGTGLTTVLKTMFEHGYFREINQCEQGVLSTCEFDNHLNDYNDLSYDEESCCKPESIDLKKITEWSHIYYADYETNVTEGKHKPYLCCVCDDKHIVPFTGNKLTSNFLNSLKTNSLTYFHNLKYDGCFFIYEPGWEVQITQRSGTLLQVVMDQYKMIKVIDPKTNEPVIDPKTNEPKMKKIRSKHLTFRNSYSIIPAPLCNFDDLFKLKVHKEIIAYKIYTTENMERKWIPFDEFYNQYVVENIDKKTSDELDKDRDQLLRNARFAKAYKEDTKEIEIMKYAT</sequence>
<evidence type="ECO:0008006" key="3">
    <source>
        <dbReference type="Google" id="ProtNLM"/>
    </source>
</evidence>
<organism evidence="1 2">
    <name type="scientific">Tritrichomonas musculus</name>
    <dbReference type="NCBI Taxonomy" id="1915356"/>
    <lineage>
        <taxon>Eukaryota</taxon>
        <taxon>Metamonada</taxon>
        <taxon>Parabasalia</taxon>
        <taxon>Tritrichomonadida</taxon>
        <taxon>Tritrichomonadidae</taxon>
        <taxon>Tritrichomonas</taxon>
    </lineage>
</organism>